<gene>
    <name evidence="2" type="primary">rutD_6</name>
    <name evidence="2" type="ORF">DSM104329_03414</name>
</gene>
<dbReference type="PANTHER" id="PTHR43433:SF8">
    <property type="entry name" value="BIFUNCTIONAL LIPASE_ADENYLATE CYCLASE LIPJ"/>
    <property type="match status" value="1"/>
</dbReference>
<dbReference type="Gene3D" id="1.10.10.10">
    <property type="entry name" value="Winged helix-like DNA-binding domain superfamily/Winged helix DNA-binding domain"/>
    <property type="match status" value="1"/>
</dbReference>
<name>A0A9E7C1W2_9ACTN</name>
<dbReference type="Gene3D" id="3.40.50.1820">
    <property type="entry name" value="alpha/beta hydrolase"/>
    <property type="match status" value="1"/>
</dbReference>
<keyword evidence="2" id="KW-0378">Hydrolase</keyword>
<organism evidence="2 3">
    <name type="scientific">Capillimicrobium parvum</name>
    <dbReference type="NCBI Taxonomy" id="2884022"/>
    <lineage>
        <taxon>Bacteria</taxon>
        <taxon>Bacillati</taxon>
        <taxon>Actinomycetota</taxon>
        <taxon>Thermoleophilia</taxon>
        <taxon>Solirubrobacterales</taxon>
        <taxon>Capillimicrobiaceae</taxon>
        <taxon>Capillimicrobium</taxon>
    </lineage>
</organism>
<dbReference type="GO" id="GO:0016787">
    <property type="term" value="F:hydrolase activity"/>
    <property type="evidence" value="ECO:0007669"/>
    <property type="project" value="UniProtKB-KW"/>
</dbReference>
<proteinExistence type="predicted"/>
<dbReference type="Proteomes" id="UP001162834">
    <property type="component" value="Chromosome"/>
</dbReference>
<dbReference type="InterPro" id="IPR029058">
    <property type="entry name" value="AB_hydrolase_fold"/>
</dbReference>
<keyword evidence="3" id="KW-1185">Reference proteome</keyword>
<dbReference type="InterPro" id="IPR050471">
    <property type="entry name" value="AB_hydrolase"/>
</dbReference>
<dbReference type="InterPro" id="IPR000792">
    <property type="entry name" value="Tscrpt_reg_LuxR_C"/>
</dbReference>
<dbReference type="AlphaFoldDB" id="A0A9E7C1W2"/>
<dbReference type="SMART" id="SM00421">
    <property type="entry name" value="HTH_LUXR"/>
    <property type="match status" value="1"/>
</dbReference>
<evidence type="ECO:0000313" key="2">
    <source>
        <dbReference type="EMBL" id="UGS37002.1"/>
    </source>
</evidence>
<dbReference type="EC" id="3.5.1.-" evidence="2"/>
<sequence length="355" mass="38388">MRAEIRFCTAPDGTSLAYAQHGRGPPLVRVATWLTHLELDARSPVWGHWLDRLGERHTLLRYDERGCGLSGGPVGALSVDAWVGDLEAVVDAAGVDHFALLGVSQGAAVAVAFAARHPERVSELVLYGGYARGRRVRGEDRREEAMLASIRAGWTDADATFRHLFSLLFLPNGTPDQMAWFDELLRTTTTQETALKLFAARGAIDVRGEAPGVSAPTLVMHARDDRVVGVEEGRMLARLIPRARLLVLDSANHILLADEPAWEEFVSALHAFLAVAPPAAAEPATSELSPRELEVLELVADGLTNEAIAQHLFLSVRTVERHLSNVYAKLRLSGKAARAAAAAAFAGRREAARGP</sequence>
<dbReference type="KEGG" id="sbae:DSM104329_03414"/>
<dbReference type="PRINTS" id="PR00038">
    <property type="entry name" value="HTHLUXR"/>
</dbReference>
<dbReference type="PROSITE" id="PS00622">
    <property type="entry name" value="HTH_LUXR_1"/>
    <property type="match status" value="1"/>
</dbReference>
<dbReference type="PANTHER" id="PTHR43433">
    <property type="entry name" value="HYDROLASE, ALPHA/BETA FOLD FAMILY PROTEIN"/>
    <property type="match status" value="1"/>
</dbReference>
<feature type="domain" description="HTH luxR-type" evidence="1">
    <location>
        <begin position="281"/>
        <end position="346"/>
    </location>
</feature>
<dbReference type="PRINTS" id="PR00111">
    <property type="entry name" value="ABHYDROLASE"/>
</dbReference>
<dbReference type="SUPFAM" id="SSF53474">
    <property type="entry name" value="alpha/beta-Hydrolases"/>
    <property type="match status" value="1"/>
</dbReference>
<dbReference type="RefSeq" id="WP_259311065.1">
    <property type="nucleotide sequence ID" value="NZ_CP087164.1"/>
</dbReference>
<dbReference type="InterPro" id="IPR000073">
    <property type="entry name" value="AB_hydrolase_1"/>
</dbReference>
<dbReference type="GO" id="GO:0006355">
    <property type="term" value="P:regulation of DNA-templated transcription"/>
    <property type="evidence" value="ECO:0007669"/>
    <property type="project" value="InterPro"/>
</dbReference>
<dbReference type="SUPFAM" id="SSF46894">
    <property type="entry name" value="C-terminal effector domain of the bipartite response regulators"/>
    <property type="match status" value="1"/>
</dbReference>
<dbReference type="PROSITE" id="PS50043">
    <property type="entry name" value="HTH_LUXR_2"/>
    <property type="match status" value="1"/>
</dbReference>
<dbReference type="Pfam" id="PF00196">
    <property type="entry name" value="GerE"/>
    <property type="match status" value="1"/>
</dbReference>
<dbReference type="EMBL" id="CP087164">
    <property type="protein sequence ID" value="UGS37002.1"/>
    <property type="molecule type" value="Genomic_DNA"/>
</dbReference>
<dbReference type="CDD" id="cd06170">
    <property type="entry name" value="LuxR_C_like"/>
    <property type="match status" value="1"/>
</dbReference>
<dbReference type="Pfam" id="PF00561">
    <property type="entry name" value="Abhydrolase_1"/>
    <property type="match status" value="1"/>
</dbReference>
<dbReference type="InterPro" id="IPR036388">
    <property type="entry name" value="WH-like_DNA-bd_sf"/>
</dbReference>
<protein>
    <submittedName>
        <fullName evidence="2">Aminoacrylate hydrolase RutD</fullName>
        <ecNumber evidence="2">3.5.1.-</ecNumber>
    </submittedName>
</protein>
<accession>A0A9E7C1W2</accession>
<reference evidence="2" key="1">
    <citation type="journal article" date="2022" name="Int. J. Syst. Evol. Microbiol.">
        <title>Pseudomonas aegrilactucae sp. nov. and Pseudomonas morbosilactucae sp. nov., pathogens causing bacterial rot of lettuce in Japan.</title>
        <authorList>
            <person name="Sawada H."/>
            <person name="Fujikawa T."/>
            <person name="Satou M."/>
        </authorList>
    </citation>
    <scope>NUCLEOTIDE SEQUENCE</scope>
    <source>
        <strain evidence="2">0166_1</strain>
    </source>
</reference>
<dbReference type="GO" id="GO:0003677">
    <property type="term" value="F:DNA binding"/>
    <property type="evidence" value="ECO:0007669"/>
    <property type="project" value="InterPro"/>
</dbReference>
<evidence type="ECO:0000313" key="3">
    <source>
        <dbReference type="Proteomes" id="UP001162834"/>
    </source>
</evidence>
<dbReference type="InterPro" id="IPR016032">
    <property type="entry name" value="Sig_transdc_resp-reg_C-effctor"/>
</dbReference>
<evidence type="ECO:0000259" key="1">
    <source>
        <dbReference type="PROSITE" id="PS50043"/>
    </source>
</evidence>